<dbReference type="SUPFAM" id="SSF56047">
    <property type="entry name" value="Ribosomal protein S8"/>
    <property type="match status" value="1"/>
</dbReference>
<evidence type="ECO:0000256" key="4">
    <source>
        <dbReference type="ARBA" id="ARBA00035153"/>
    </source>
</evidence>
<dbReference type="GO" id="GO:0019843">
    <property type="term" value="F:rRNA binding"/>
    <property type="evidence" value="ECO:0007669"/>
    <property type="project" value="UniProtKB-UniRule"/>
</dbReference>
<evidence type="ECO:0000256" key="3">
    <source>
        <dbReference type="ARBA" id="ARBA00023274"/>
    </source>
</evidence>
<sequence>MSNDTISTMITPPRNANARRKATVQLPATGITRGIARILLEEGSVKDTAEHREKMKDFLDVTLKYQGRGRKPCVTTLKRISKPGLRIYFDHRGIPKVLGGMGIVILPTSQGLMTDREARRRKIGGEILCYIW</sequence>
<proteinExistence type="inferred from homology"/>
<dbReference type="EMBL" id="MH269300">
    <property type="protein sequence ID" value="AXX76485.1"/>
    <property type="molecule type" value="Genomic_DNA"/>
</dbReference>
<accession>A0A385GPD1</accession>
<evidence type="ECO:0000256" key="1">
    <source>
        <dbReference type="ARBA" id="ARBA00006471"/>
    </source>
</evidence>
<evidence type="ECO:0000256" key="5">
    <source>
        <dbReference type="HAMAP-Rule" id="MF_01302"/>
    </source>
</evidence>
<keyword evidence="3 5" id="KW-0687">Ribonucleoprotein</keyword>
<reference evidence="6" key="1">
    <citation type="journal article" date="2018" name="Am. J. Bot.">
        <title>Order-level fern plastome phylogenomics: new insights from Hymenophyllales.</title>
        <authorList>
            <person name="Kuo L.Y."/>
            <person name="Qi X."/>
            <person name="Ma H."/>
            <person name="Li F.W."/>
        </authorList>
    </citation>
    <scope>NUCLEOTIDE SEQUENCE</scope>
</reference>
<dbReference type="Gene3D" id="3.30.1490.10">
    <property type="match status" value="1"/>
</dbReference>
<evidence type="ECO:0000256" key="2">
    <source>
        <dbReference type="ARBA" id="ARBA00022980"/>
    </source>
</evidence>
<dbReference type="FunFam" id="3.30.1490.10:FF:000001">
    <property type="entry name" value="30S ribosomal protein S8"/>
    <property type="match status" value="1"/>
</dbReference>
<comment type="subunit">
    <text evidence="5">Part of the 30S ribosomal subunit.</text>
</comment>
<name>A0A385GPD1_9MONI</name>
<keyword evidence="5" id="KW-0694">RNA-binding</keyword>
<keyword evidence="6" id="KW-0934">Plastid</keyword>
<dbReference type="GO" id="GO:0003735">
    <property type="term" value="F:structural constituent of ribosome"/>
    <property type="evidence" value="ECO:0007669"/>
    <property type="project" value="InterPro"/>
</dbReference>
<dbReference type="Gene3D" id="3.30.1370.30">
    <property type="match status" value="1"/>
</dbReference>
<dbReference type="GO" id="GO:0006412">
    <property type="term" value="P:translation"/>
    <property type="evidence" value="ECO:0007669"/>
    <property type="project" value="UniProtKB-UniRule"/>
</dbReference>
<dbReference type="Pfam" id="PF00410">
    <property type="entry name" value="Ribosomal_S8"/>
    <property type="match status" value="1"/>
</dbReference>
<comment type="subcellular location">
    <subcellularLocation>
        <location evidence="5">Plastid</location>
        <location evidence="5">Chloroplast</location>
    </subcellularLocation>
</comment>
<gene>
    <name evidence="5 6" type="primary">rps8</name>
</gene>
<keyword evidence="6" id="KW-0150">Chloroplast</keyword>
<organism evidence="6">
    <name type="scientific">Dipteris conjugata</name>
    <dbReference type="NCBI Taxonomy" id="32108"/>
    <lineage>
        <taxon>Eukaryota</taxon>
        <taxon>Viridiplantae</taxon>
        <taxon>Streptophyta</taxon>
        <taxon>Embryophyta</taxon>
        <taxon>Tracheophyta</taxon>
        <taxon>Polypodiopsida</taxon>
        <taxon>Polypodiidae</taxon>
        <taxon>Gleicheniales</taxon>
        <taxon>Dipteridaceae</taxon>
        <taxon>Dipteris</taxon>
    </lineage>
</organism>
<evidence type="ECO:0000313" key="6">
    <source>
        <dbReference type="EMBL" id="AXX76485.1"/>
    </source>
</evidence>
<dbReference type="NCBIfam" id="NF001109">
    <property type="entry name" value="PRK00136.1"/>
    <property type="match status" value="1"/>
</dbReference>
<comment type="function">
    <text evidence="5">One of the primary rRNA binding proteins, it binds directly to 16S rRNA central domain where it helps coordinate assembly of the platform of the 30S subunit.</text>
</comment>
<dbReference type="InterPro" id="IPR000630">
    <property type="entry name" value="Ribosomal_uS8"/>
</dbReference>
<geneLocation type="chloroplast" evidence="6"/>
<dbReference type="GO" id="GO:1990904">
    <property type="term" value="C:ribonucleoprotein complex"/>
    <property type="evidence" value="ECO:0007669"/>
    <property type="project" value="UniProtKB-KW"/>
</dbReference>
<keyword evidence="5" id="KW-0699">rRNA-binding</keyword>
<dbReference type="GO" id="GO:0009507">
    <property type="term" value="C:chloroplast"/>
    <property type="evidence" value="ECO:0007669"/>
    <property type="project" value="UniProtKB-SubCell"/>
</dbReference>
<keyword evidence="2 5" id="KW-0689">Ribosomal protein</keyword>
<dbReference type="PANTHER" id="PTHR11758">
    <property type="entry name" value="40S RIBOSOMAL PROTEIN S15A"/>
    <property type="match status" value="1"/>
</dbReference>
<dbReference type="GO" id="GO:0005840">
    <property type="term" value="C:ribosome"/>
    <property type="evidence" value="ECO:0007669"/>
    <property type="project" value="UniProtKB-KW"/>
</dbReference>
<dbReference type="InterPro" id="IPR035987">
    <property type="entry name" value="Ribosomal_uS8_sf"/>
</dbReference>
<comment type="similarity">
    <text evidence="1 5">Belongs to the universal ribosomal protein uS8 family.</text>
</comment>
<dbReference type="HAMAP" id="MF_01302_B">
    <property type="entry name" value="Ribosomal_uS8_B"/>
    <property type="match status" value="1"/>
</dbReference>
<protein>
    <recommendedName>
        <fullName evidence="4 5">Small ribosomal subunit protein uS8c</fullName>
    </recommendedName>
</protein>
<dbReference type="AlphaFoldDB" id="A0A385GPD1"/>